<comment type="catalytic activity">
    <reaction evidence="14">
        <text>L-seryl-[protein] + ATP = O-phospho-L-seryl-[protein] + ADP + H(+)</text>
        <dbReference type="Rhea" id="RHEA:17989"/>
        <dbReference type="Rhea" id="RHEA-COMP:9863"/>
        <dbReference type="Rhea" id="RHEA-COMP:11604"/>
        <dbReference type="ChEBI" id="CHEBI:15378"/>
        <dbReference type="ChEBI" id="CHEBI:29999"/>
        <dbReference type="ChEBI" id="CHEBI:30616"/>
        <dbReference type="ChEBI" id="CHEBI:83421"/>
        <dbReference type="ChEBI" id="CHEBI:456216"/>
        <dbReference type="EC" id="2.7.11.1"/>
    </reaction>
</comment>
<dbReference type="SMART" id="SM00220">
    <property type="entry name" value="S_TKc"/>
    <property type="match status" value="1"/>
</dbReference>
<dbReference type="InterPro" id="IPR008271">
    <property type="entry name" value="Ser/Thr_kinase_AS"/>
</dbReference>
<dbReference type="InterPro" id="IPR011009">
    <property type="entry name" value="Kinase-like_dom_sf"/>
</dbReference>
<keyword evidence="10" id="KW-1133">Transmembrane helix</keyword>
<feature type="domain" description="Protein kinase" evidence="15">
    <location>
        <begin position="1"/>
        <end position="204"/>
    </location>
</feature>
<dbReference type="GO" id="GO:0016020">
    <property type="term" value="C:membrane"/>
    <property type="evidence" value="ECO:0007669"/>
    <property type="project" value="UniProtKB-SubCell"/>
</dbReference>
<gene>
    <name evidence="16" type="ORF">Golax_021521</name>
</gene>
<evidence type="ECO:0000256" key="14">
    <source>
        <dbReference type="ARBA" id="ARBA00048679"/>
    </source>
</evidence>
<evidence type="ECO:0000256" key="7">
    <source>
        <dbReference type="ARBA" id="ARBA00022741"/>
    </source>
</evidence>
<evidence type="ECO:0000256" key="13">
    <source>
        <dbReference type="ARBA" id="ARBA00047899"/>
    </source>
</evidence>
<evidence type="ECO:0000256" key="6">
    <source>
        <dbReference type="ARBA" id="ARBA00022729"/>
    </source>
</evidence>
<dbReference type="InterPro" id="IPR045874">
    <property type="entry name" value="LRK10/LRL21-25-like"/>
</dbReference>
<keyword evidence="8" id="KW-0418">Kinase</keyword>
<name>A0A7J9AN62_9ROSI</name>
<evidence type="ECO:0000256" key="1">
    <source>
        <dbReference type="ARBA" id="ARBA00004479"/>
    </source>
</evidence>
<dbReference type="EC" id="2.7.11.1" evidence="2"/>
<keyword evidence="11" id="KW-0472">Membrane</keyword>
<evidence type="ECO:0000256" key="10">
    <source>
        <dbReference type="ARBA" id="ARBA00022989"/>
    </source>
</evidence>
<evidence type="ECO:0000313" key="17">
    <source>
        <dbReference type="Proteomes" id="UP000593574"/>
    </source>
</evidence>
<evidence type="ECO:0000256" key="4">
    <source>
        <dbReference type="ARBA" id="ARBA00022679"/>
    </source>
</evidence>
<evidence type="ECO:0000256" key="5">
    <source>
        <dbReference type="ARBA" id="ARBA00022692"/>
    </source>
</evidence>
<keyword evidence="9" id="KW-0067">ATP-binding</keyword>
<dbReference type="Proteomes" id="UP000593574">
    <property type="component" value="Unassembled WGS sequence"/>
</dbReference>
<evidence type="ECO:0000256" key="9">
    <source>
        <dbReference type="ARBA" id="ARBA00022840"/>
    </source>
</evidence>
<keyword evidence="5" id="KW-0812">Transmembrane</keyword>
<protein>
    <recommendedName>
        <fullName evidence="2">non-specific serine/threonine protein kinase</fullName>
        <ecNumber evidence="2">2.7.11.1</ecNumber>
    </recommendedName>
</protein>
<organism evidence="16 17">
    <name type="scientific">Gossypium laxum</name>
    <dbReference type="NCBI Taxonomy" id="34288"/>
    <lineage>
        <taxon>Eukaryota</taxon>
        <taxon>Viridiplantae</taxon>
        <taxon>Streptophyta</taxon>
        <taxon>Embryophyta</taxon>
        <taxon>Tracheophyta</taxon>
        <taxon>Spermatophyta</taxon>
        <taxon>Magnoliopsida</taxon>
        <taxon>eudicotyledons</taxon>
        <taxon>Gunneridae</taxon>
        <taxon>Pentapetalae</taxon>
        <taxon>rosids</taxon>
        <taxon>malvids</taxon>
        <taxon>Malvales</taxon>
        <taxon>Malvaceae</taxon>
        <taxon>Malvoideae</taxon>
        <taxon>Gossypium</taxon>
    </lineage>
</organism>
<keyword evidence="17" id="KW-1185">Reference proteome</keyword>
<dbReference type="PROSITE" id="PS50011">
    <property type="entry name" value="PROTEIN_KINASE_DOM"/>
    <property type="match status" value="1"/>
</dbReference>
<sequence>MTNSFRDKLGKGGYWDVYKGKLLDGQLVAVKILNKSKSNGEDFMNEKFIFQKNGDRQLTWEMLYKIAVGIAKGLEYLHRGCKTHILHFDIKPHNILLDDDFCPKISDFGLAKLCPGKESVISMTGCRGTIGYIAPEVYSRNFGRVSHKSDVYSYGMMVLEMVGGKTLNDEDYHTSETYFPHWIYSRIELDEELRLQGIVDDDVD</sequence>
<dbReference type="GO" id="GO:0004674">
    <property type="term" value="F:protein serine/threonine kinase activity"/>
    <property type="evidence" value="ECO:0007669"/>
    <property type="project" value="UniProtKB-KW"/>
</dbReference>
<dbReference type="InterPro" id="IPR000719">
    <property type="entry name" value="Prot_kinase_dom"/>
</dbReference>
<dbReference type="Pfam" id="PF00069">
    <property type="entry name" value="Pkinase"/>
    <property type="match status" value="1"/>
</dbReference>
<dbReference type="SUPFAM" id="SSF56112">
    <property type="entry name" value="Protein kinase-like (PK-like)"/>
    <property type="match status" value="1"/>
</dbReference>
<evidence type="ECO:0000256" key="8">
    <source>
        <dbReference type="ARBA" id="ARBA00022777"/>
    </source>
</evidence>
<keyword evidence="4" id="KW-0808">Transferase</keyword>
<dbReference type="PROSITE" id="PS00108">
    <property type="entry name" value="PROTEIN_KINASE_ST"/>
    <property type="match status" value="1"/>
</dbReference>
<dbReference type="EMBL" id="JABEZV010000011">
    <property type="protein sequence ID" value="MBA0724864.1"/>
    <property type="molecule type" value="Genomic_DNA"/>
</dbReference>
<dbReference type="GO" id="GO:0005524">
    <property type="term" value="F:ATP binding"/>
    <property type="evidence" value="ECO:0007669"/>
    <property type="project" value="UniProtKB-KW"/>
</dbReference>
<evidence type="ECO:0000256" key="3">
    <source>
        <dbReference type="ARBA" id="ARBA00022527"/>
    </source>
</evidence>
<comment type="subcellular location">
    <subcellularLocation>
        <location evidence="1">Membrane</location>
        <topology evidence="1">Single-pass type I membrane protein</topology>
    </subcellularLocation>
</comment>
<reference evidence="16 17" key="1">
    <citation type="journal article" date="2019" name="Genome Biol. Evol.">
        <title>Insights into the evolution of the New World diploid cottons (Gossypium, subgenus Houzingenia) based on genome sequencing.</title>
        <authorList>
            <person name="Grover C.E."/>
            <person name="Arick M.A. 2nd"/>
            <person name="Thrash A."/>
            <person name="Conover J.L."/>
            <person name="Sanders W.S."/>
            <person name="Peterson D.G."/>
            <person name="Frelichowski J.E."/>
            <person name="Scheffler J.A."/>
            <person name="Scheffler B.E."/>
            <person name="Wendel J.F."/>
        </authorList>
    </citation>
    <scope>NUCLEOTIDE SEQUENCE [LARGE SCALE GENOMIC DNA]</scope>
    <source>
        <strain evidence="16">4</strain>
        <tissue evidence="16">Leaf</tissue>
    </source>
</reference>
<comment type="catalytic activity">
    <reaction evidence="13">
        <text>L-threonyl-[protein] + ATP = O-phospho-L-threonyl-[protein] + ADP + H(+)</text>
        <dbReference type="Rhea" id="RHEA:46608"/>
        <dbReference type="Rhea" id="RHEA-COMP:11060"/>
        <dbReference type="Rhea" id="RHEA-COMP:11605"/>
        <dbReference type="ChEBI" id="CHEBI:15378"/>
        <dbReference type="ChEBI" id="CHEBI:30013"/>
        <dbReference type="ChEBI" id="CHEBI:30616"/>
        <dbReference type="ChEBI" id="CHEBI:61977"/>
        <dbReference type="ChEBI" id="CHEBI:456216"/>
        <dbReference type="EC" id="2.7.11.1"/>
    </reaction>
</comment>
<dbReference type="FunFam" id="1.10.510.10:FF:001023">
    <property type="entry name" value="Os07g0541700 protein"/>
    <property type="match status" value="1"/>
</dbReference>
<dbReference type="PANTHER" id="PTHR27009">
    <property type="entry name" value="RUST RESISTANCE KINASE LR10-RELATED"/>
    <property type="match status" value="1"/>
</dbReference>
<evidence type="ECO:0000259" key="15">
    <source>
        <dbReference type="PROSITE" id="PS50011"/>
    </source>
</evidence>
<keyword evidence="12" id="KW-0325">Glycoprotein</keyword>
<proteinExistence type="predicted"/>
<accession>A0A7J9AN62</accession>
<dbReference type="AlphaFoldDB" id="A0A7J9AN62"/>
<evidence type="ECO:0000256" key="2">
    <source>
        <dbReference type="ARBA" id="ARBA00012513"/>
    </source>
</evidence>
<comment type="caution">
    <text evidence="16">The sequence shown here is derived from an EMBL/GenBank/DDBJ whole genome shotgun (WGS) entry which is preliminary data.</text>
</comment>
<evidence type="ECO:0000313" key="16">
    <source>
        <dbReference type="EMBL" id="MBA0724864.1"/>
    </source>
</evidence>
<evidence type="ECO:0000256" key="12">
    <source>
        <dbReference type="ARBA" id="ARBA00023180"/>
    </source>
</evidence>
<keyword evidence="6" id="KW-0732">Signal</keyword>
<evidence type="ECO:0000256" key="11">
    <source>
        <dbReference type="ARBA" id="ARBA00023136"/>
    </source>
</evidence>
<keyword evidence="7" id="KW-0547">Nucleotide-binding</keyword>
<dbReference type="Gene3D" id="1.10.510.10">
    <property type="entry name" value="Transferase(Phosphotransferase) domain 1"/>
    <property type="match status" value="2"/>
</dbReference>
<keyword evidence="3" id="KW-0723">Serine/threonine-protein kinase</keyword>